<organism evidence="2 3">
    <name type="scientific">Pyxicephalus adspersus</name>
    <name type="common">African bullfrog</name>
    <dbReference type="NCBI Taxonomy" id="30357"/>
    <lineage>
        <taxon>Eukaryota</taxon>
        <taxon>Metazoa</taxon>
        <taxon>Chordata</taxon>
        <taxon>Craniata</taxon>
        <taxon>Vertebrata</taxon>
        <taxon>Euteleostomi</taxon>
        <taxon>Amphibia</taxon>
        <taxon>Batrachia</taxon>
        <taxon>Anura</taxon>
        <taxon>Neobatrachia</taxon>
        <taxon>Ranoidea</taxon>
        <taxon>Pyxicephalidae</taxon>
        <taxon>Pyxicephalinae</taxon>
        <taxon>Pyxicephalus</taxon>
    </lineage>
</organism>
<sequence length="82" mass="9492">MHVHPPLVKCYIHLPFFPVPSLIFFLTFTSKLFCLATMTEVYPSTSVSQLEQHPETHSAFSINPSFWSDVLISIGRRGRWRI</sequence>
<keyword evidence="1" id="KW-0472">Membrane</keyword>
<evidence type="ECO:0000313" key="2">
    <source>
        <dbReference type="EMBL" id="DBA27575.1"/>
    </source>
</evidence>
<dbReference type="Proteomes" id="UP001181693">
    <property type="component" value="Unassembled WGS sequence"/>
</dbReference>
<evidence type="ECO:0000256" key="1">
    <source>
        <dbReference type="SAM" id="Phobius"/>
    </source>
</evidence>
<comment type="caution">
    <text evidence="2">The sequence shown here is derived from an EMBL/GenBank/DDBJ whole genome shotgun (WGS) entry which is preliminary data.</text>
</comment>
<gene>
    <name evidence="2" type="ORF">GDO54_008050</name>
</gene>
<protein>
    <submittedName>
        <fullName evidence="2">Uncharacterized protein</fullName>
    </submittedName>
</protein>
<reference evidence="2" key="1">
    <citation type="thesis" date="2020" institute="ProQuest LLC" country="789 East Eisenhower Parkway, Ann Arbor, MI, USA">
        <title>Comparative Genomics and Chromosome Evolution.</title>
        <authorList>
            <person name="Mudd A.B."/>
        </authorList>
    </citation>
    <scope>NUCLEOTIDE SEQUENCE</scope>
    <source>
        <strain evidence="2">1538</strain>
        <tissue evidence="2">Blood</tissue>
    </source>
</reference>
<dbReference type="AlphaFoldDB" id="A0AAV3ARC3"/>
<proteinExistence type="predicted"/>
<name>A0AAV3ARC3_PYXAD</name>
<keyword evidence="1" id="KW-1133">Transmembrane helix</keyword>
<keyword evidence="1" id="KW-0812">Transmembrane</keyword>
<accession>A0AAV3ARC3</accession>
<feature type="transmembrane region" description="Helical" evidence="1">
    <location>
        <begin position="12"/>
        <end position="34"/>
    </location>
</feature>
<keyword evidence="3" id="KW-1185">Reference proteome</keyword>
<dbReference type="EMBL" id="DYDO01000003">
    <property type="protein sequence ID" value="DBA27575.1"/>
    <property type="molecule type" value="Genomic_DNA"/>
</dbReference>
<evidence type="ECO:0000313" key="3">
    <source>
        <dbReference type="Proteomes" id="UP001181693"/>
    </source>
</evidence>